<proteinExistence type="predicted"/>
<name>A0A327PSA5_9BACT</name>
<comment type="caution">
    <text evidence="2">The sequence shown here is derived from an EMBL/GenBank/DDBJ whole genome shotgun (WGS) entry which is preliminary data.</text>
</comment>
<keyword evidence="3" id="KW-1185">Reference proteome</keyword>
<dbReference type="EMBL" id="QLLK01000002">
    <property type="protein sequence ID" value="RAI94174.1"/>
    <property type="molecule type" value="Genomic_DNA"/>
</dbReference>
<evidence type="ECO:0000313" key="2">
    <source>
        <dbReference type="EMBL" id="RAI94174.1"/>
    </source>
</evidence>
<sequence>MIERFLKNIAVFIALLIGLNFLLFFLIKGFYIRDYNDVNLNYSSFLLADSHGTPLGDFTEIHNVHNFSGQSDSYLDMERKLNFLVRNTQVEKIYISVDDHTLSPTREDQNNLDRSAYYTNSNDYANYLEYFHEKYLFYYCVFLNDRYSLIIKNFIQNEMFNFSKWGGVRSKSTWESLSDVQQEQISQDRINNYFEAQAPSDKMSESLKRIISICKDQDIELIGLRFPLSKTYVDLLNEESYDADSILTSYNLPIIDYDSLYLEQDSLFRDMDHLDRKGGEKFAKILFGKKKDNSLS</sequence>
<gene>
    <name evidence="2" type="ORF">LV83_01082</name>
</gene>
<keyword evidence="1" id="KW-1133">Transmembrane helix</keyword>
<dbReference type="RefSeq" id="WP_245947000.1">
    <property type="nucleotide sequence ID" value="NZ_QLLK01000002.1"/>
</dbReference>
<reference evidence="2 3" key="1">
    <citation type="submission" date="2018-06" db="EMBL/GenBank/DDBJ databases">
        <title>Genomic Encyclopedia of Archaeal and Bacterial Type Strains, Phase II (KMG-II): from individual species to whole genera.</title>
        <authorList>
            <person name="Goeker M."/>
        </authorList>
    </citation>
    <scope>NUCLEOTIDE SEQUENCE [LARGE SCALE GENOMIC DNA]</scope>
    <source>
        <strain evidence="2 3">DSM 23446</strain>
    </source>
</reference>
<keyword evidence="1" id="KW-0812">Transmembrane</keyword>
<organism evidence="2 3">
    <name type="scientific">Algoriphagus yeomjeoni</name>
    <dbReference type="NCBI Taxonomy" id="291403"/>
    <lineage>
        <taxon>Bacteria</taxon>
        <taxon>Pseudomonadati</taxon>
        <taxon>Bacteroidota</taxon>
        <taxon>Cytophagia</taxon>
        <taxon>Cytophagales</taxon>
        <taxon>Cyclobacteriaceae</taxon>
        <taxon>Algoriphagus</taxon>
    </lineage>
</organism>
<evidence type="ECO:0000256" key="1">
    <source>
        <dbReference type="SAM" id="Phobius"/>
    </source>
</evidence>
<accession>A0A327PSA5</accession>
<feature type="transmembrane region" description="Helical" evidence="1">
    <location>
        <begin position="9"/>
        <end position="31"/>
    </location>
</feature>
<protein>
    <recommendedName>
        <fullName evidence="4">SGNH/GDSL hydrolase family protein</fullName>
    </recommendedName>
</protein>
<evidence type="ECO:0008006" key="4">
    <source>
        <dbReference type="Google" id="ProtNLM"/>
    </source>
</evidence>
<dbReference type="Proteomes" id="UP000249610">
    <property type="component" value="Unassembled WGS sequence"/>
</dbReference>
<dbReference type="AlphaFoldDB" id="A0A327PSA5"/>
<keyword evidence="1" id="KW-0472">Membrane</keyword>
<evidence type="ECO:0000313" key="3">
    <source>
        <dbReference type="Proteomes" id="UP000249610"/>
    </source>
</evidence>